<dbReference type="GO" id="GO:0006310">
    <property type="term" value="P:DNA recombination"/>
    <property type="evidence" value="ECO:0007669"/>
    <property type="project" value="UniProtKB-KW"/>
</dbReference>
<dbReference type="Gene3D" id="1.10.150.130">
    <property type="match status" value="1"/>
</dbReference>
<reference evidence="4 5" key="1">
    <citation type="submission" date="2014-04" db="EMBL/GenBank/DDBJ databases">
        <authorList>
            <consortium name="DOE Joint Genome Institute"/>
            <person name="Kuo A."/>
            <person name="Kohler A."/>
            <person name="Nagy L.G."/>
            <person name="Floudas D."/>
            <person name="Copeland A."/>
            <person name="Barry K.W."/>
            <person name="Cichocki N."/>
            <person name="Veneault-Fourrey C."/>
            <person name="LaButti K."/>
            <person name="Lindquist E.A."/>
            <person name="Lipzen A."/>
            <person name="Lundell T."/>
            <person name="Morin E."/>
            <person name="Murat C."/>
            <person name="Sun H."/>
            <person name="Tunlid A."/>
            <person name="Henrissat B."/>
            <person name="Grigoriev I.V."/>
            <person name="Hibbett D.S."/>
            <person name="Martin F."/>
            <person name="Nordberg H.P."/>
            <person name="Cantor M.N."/>
            <person name="Hua S.X."/>
        </authorList>
    </citation>
    <scope>NUCLEOTIDE SEQUENCE [LARGE SCALE GENOMIC DNA]</scope>
    <source>
        <strain evidence="4 5">LaAM-08-1</strain>
    </source>
</reference>
<evidence type="ECO:0000313" key="5">
    <source>
        <dbReference type="Proteomes" id="UP000054477"/>
    </source>
</evidence>
<evidence type="ECO:0000313" key="4">
    <source>
        <dbReference type="EMBL" id="KIJ90389.1"/>
    </source>
</evidence>
<evidence type="ECO:0000256" key="1">
    <source>
        <dbReference type="ARBA" id="ARBA00023125"/>
    </source>
</evidence>
<dbReference type="SUPFAM" id="SSF47823">
    <property type="entry name" value="lambda integrase-like, N-terminal domain"/>
    <property type="match status" value="1"/>
</dbReference>
<protein>
    <recommendedName>
        <fullName evidence="6">DNA breaking-rejoining enzyme</fullName>
    </recommendedName>
</protein>
<feature type="region of interest" description="Disordered" evidence="3">
    <location>
        <begin position="1"/>
        <end position="20"/>
    </location>
</feature>
<dbReference type="SUPFAM" id="SSF56349">
    <property type="entry name" value="DNA breaking-rejoining enzymes"/>
    <property type="match status" value="1"/>
</dbReference>
<evidence type="ECO:0000256" key="2">
    <source>
        <dbReference type="ARBA" id="ARBA00023172"/>
    </source>
</evidence>
<accession>A0A0C9WH12</accession>
<evidence type="ECO:0000256" key="3">
    <source>
        <dbReference type="SAM" id="MobiDB-lite"/>
    </source>
</evidence>
<dbReference type="GO" id="GO:0015074">
    <property type="term" value="P:DNA integration"/>
    <property type="evidence" value="ECO:0007669"/>
    <property type="project" value="InterPro"/>
</dbReference>
<dbReference type="GO" id="GO:0003677">
    <property type="term" value="F:DNA binding"/>
    <property type="evidence" value="ECO:0007669"/>
    <property type="project" value="UniProtKB-KW"/>
</dbReference>
<dbReference type="InterPro" id="IPR013762">
    <property type="entry name" value="Integrase-like_cat_sf"/>
</dbReference>
<dbReference type="Gene3D" id="1.10.443.10">
    <property type="entry name" value="Intergrase catalytic core"/>
    <property type="match status" value="1"/>
</dbReference>
<dbReference type="EMBL" id="KN839201">
    <property type="protein sequence ID" value="KIJ90389.1"/>
    <property type="molecule type" value="Genomic_DNA"/>
</dbReference>
<dbReference type="STRING" id="1095629.A0A0C9WH12"/>
<feature type="compositionally biased region" description="Low complexity" evidence="3">
    <location>
        <begin position="1"/>
        <end position="15"/>
    </location>
</feature>
<dbReference type="PANTHER" id="PTHR34605">
    <property type="entry name" value="PHAGE_INTEGRASE DOMAIN-CONTAINING PROTEIN"/>
    <property type="match status" value="1"/>
</dbReference>
<proteinExistence type="predicted"/>
<name>A0A0C9WH12_9AGAR</name>
<dbReference type="AlphaFoldDB" id="A0A0C9WH12"/>
<gene>
    <name evidence="4" type="ORF">K443DRAFT_15283</name>
</gene>
<dbReference type="OrthoDB" id="3266428at2759"/>
<dbReference type="Proteomes" id="UP000054477">
    <property type="component" value="Unassembled WGS sequence"/>
</dbReference>
<organism evidence="4 5">
    <name type="scientific">Laccaria amethystina LaAM-08-1</name>
    <dbReference type="NCBI Taxonomy" id="1095629"/>
    <lineage>
        <taxon>Eukaryota</taxon>
        <taxon>Fungi</taxon>
        <taxon>Dikarya</taxon>
        <taxon>Basidiomycota</taxon>
        <taxon>Agaricomycotina</taxon>
        <taxon>Agaricomycetes</taxon>
        <taxon>Agaricomycetidae</taxon>
        <taxon>Agaricales</taxon>
        <taxon>Agaricineae</taxon>
        <taxon>Hydnangiaceae</taxon>
        <taxon>Laccaria</taxon>
    </lineage>
</organism>
<dbReference type="InterPro" id="IPR011010">
    <property type="entry name" value="DNA_brk_join_enz"/>
</dbReference>
<dbReference type="PANTHER" id="PTHR34605:SF3">
    <property type="entry name" value="P CELL-TYPE AGGLUTINATION PROTEIN MAP4-LIKE-RELATED"/>
    <property type="match status" value="1"/>
</dbReference>
<reference evidence="5" key="2">
    <citation type="submission" date="2015-01" db="EMBL/GenBank/DDBJ databases">
        <title>Evolutionary Origins and Diversification of the Mycorrhizal Mutualists.</title>
        <authorList>
            <consortium name="DOE Joint Genome Institute"/>
            <consortium name="Mycorrhizal Genomics Consortium"/>
            <person name="Kohler A."/>
            <person name="Kuo A."/>
            <person name="Nagy L.G."/>
            <person name="Floudas D."/>
            <person name="Copeland A."/>
            <person name="Barry K.W."/>
            <person name="Cichocki N."/>
            <person name="Veneault-Fourrey C."/>
            <person name="LaButti K."/>
            <person name="Lindquist E.A."/>
            <person name="Lipzen A."/>
            <person name="Lundell T."/>
            <person name="Morin E."/>
            <person name="Murat C."/>
            <person name="Riley R."/>
            <person name="Ohm R."/>
            <person name="Sun H."/>
            <person name="Tunlid A."/>
            <person name="Henrissat B."/>
            <person name="Grigoriev I.V."/>
            <person name="Hibbett D.S."/>
            <person name="Martin F."/>
        </authorList>
    </citation>
    <scope>NUCLEOTIDE SEQUENCE [LARGE SCALE GENOMIC DNA]</scope>
    <source>
        <strain evidence="5">LaAM-08-1</strain>
    </source>
</reference>
<keyword evidence="2" id="KW-0233">DNA recombination</keyword>
<dbReference type="InterPro" id="IPR052925">
    <property type="entry name" value="Phage_Integrase-like_Recomb"/>
</dbReference>
<sequence length="404" mass="44939">MDARTSSLSQSQTRTRIPRKPRKGNEIALSIYRPHVVAGERLLKWTSPHTQIFRDNMSKALPESHLTRLFEVMAFSLDQSTRDGYASGLLRFTQYCDNINIPEVDRMPASEPLLASFIAFHAGKVASSTIDNWLAGLHFWHTINGAQWNGGDILSRAKKGAQKLVPISSKRAKRPPVTIEHLYALRNGLDLSNAFDAAVWSIACIAFWCCCRLGELVIPSTNLFDPIKHVARSTSLAFHTLPNSTEYGTCQIPWTKTTLREGATISITARDDPSCPIKALKHHLSCSKSIPSHAPLFSFETADGGWSPMTKGWFMARCNEVWVASGLPDMPGHGFRIGGATHLLLMGVAPDLVAAQGHWKSRAFMDYWRKIESILPLFMSSTGSASRVSIIEESMSAYRKKWKL</sequence>
<evidence type="ECO:0008006" key="6">
    <source>
        <dbReference type="Google" id="ProtNLM"/>
    </source>
</evidence>
<dbReference type="InterPro" id="IPR010998">
    <property type="entry name" value="Integrase_recombinase_N"/>
</dbReference>
<dbReference type="HOGENOM" id="CLU_003292_2_0_1"/>
<keyword evidence="1" id="KW-0238">DNA-binding</keyword>
<keyword evidence="5" id="KW-1185">Reference proteome</keyword>